<evidence type="ECO:0000313" key="2">
    <source>
        <dbReference type="EMBL" id="KAG5182191.1"/>
    </source>
</evidence>
<dbReference type="EMBL" id="JAFCMP010000257">
    <property type="protein sequence ID" value="KAG5182191.1"/>
    <property type="molecule type" value="Genomic_DNA"/>
</dbReference>
<gene>
    <name evidence="2" type="ORF">JKP88DRAFT_164788</name>
</gene>
<name>A0A835YVB1_9STRA</name>
<feature type="transmembrane region" description="Helical" evidence="1">
    <location>
        <begin position="33"/>
        <end position="59"/>
    </location>
</feature>
<feature type="transmembrane region" description="Helical" evidence="1">
    <location>
        <begin position="162"/>
        <end position="184"/>
    </location>
</feature>
<accession>A0A835YVB1</accession>
<comment type="caution">
    <text evidence="2">The sequence shown here is derived from an EMBL/GenBank/DDBJ whole genome shotgun (WGS) entry which is preliminary data.</text>
</comment>
<dbReference type="PANTHER" id="PTHR33876:SF4">
    <property type="entry name" value="CHLOROPLAST PROTEIN FOR GROWTH AND FERTILITY 2"/>
    <property type="match status" value="1"/>
</dbReference>
<proteinExistence type="predicted"/>
<keyword evidence="1" id="KW-1133">Transmembrane helix</keyword>
<organism evidence="2 3">
    <name type="scientific">Tribonema minus</name>
    <dbReference type="NCBI Taxonomy" id="303371"/>
    <lineage>
        <taxon>Eukaryota</taxon>
        <taxon>Sar</taxon>
        <taxon>Stramenopiles</taxon>
        <taxon>Ochrophyta</taxon>
        <taxon>PX clade</taxon>
        <taxon>Xanthophyceae</taxon>
        <taxon>Tribonematales</taxon>
        <taxon>Tribonemataceae</taxon>
        <taxon>Tribonema</taxon>
    </lineage>
</organism>
<evidence type="ECO:0000313" key="3">
    <source>
        <dbReference type="Proteomes" id="UP000664859"/>
    </source>
</evidence>
<sequence>MGGGVLAGGLHAISGPDHLAALLPRIMGKAWPVAMRIGAVWGLGHGFSATLIGLAAFFLKDRIQAGGGGGGRWISKLGTYTEVLVGVSLITIGLIGLKESLLDKPHEDDAAAAASEISGEKSPAKRGGGQRAIFLNGLLHGFSWDGAPSLAPALACTTWHGVLWFLLAYCGGTMAAMSAATTIIGEGSVRVGQALEQPDIPKRLSVVSSGIAIAIGAVWLVKAAFFGGGG</sequence>
<evidence type="ECO:0000256" key="1">
    <source>
        <dbReference type="SAM" id="Phobius"/>
    </source>
</evidence>
<dbReference type="Proteomes" id="UP000664859">
    <property type="component" value="Unassembled WGS sequence"/>
</dbReference>
<feature type="transmembrane region" description="Helical" evidence="1">
    <location>
        <begin position="204"/>
        <end position="225"/>
    </location>
</feature>
<evidence type="ECO:0008006" key="4">
    <source>
        <dbReference type="Google" id="ProtNLM"/>
    </source>
</evidence>
<dbReference type="InterPro" id="IPR052776">
    <property type="entry name" value="Chloro_ReproSupport/MetalTrans"/>
</dbReference>
<dbReference type="PANTHER" id="PTHR33876">
    <property type="entry name" value="UNNAMED PRODUCT"/>
    <property type="match status" value="1"/>
</dbReference>
<keyword evidence="1" id="KW-0472">Membrane</keyword>
<keyword evidence="3" id="KW-1185">Reference proteome</keyword>
<keyword evidence="1" id="KW-0812">Transmembrane</keyword>
<protein>
    <recommendedName>
        <fullName evidence="4">Nickel/cobalt efflux system</fullName>
    </recommendedName>
</protein>
<reference evidence="2" key="1">
    <citation type="submission" date="2021-02" db="EMBL/GenBank/DDBJ databases">
        <title>First Annotated Genome of the Yellow-green Alga Tribonema minus.</title>
        <authorList>
            <person name="Mahan K.M."/>
        </authorList>
    </citation>
    <scope>NUCLEOTIDE SEQUENCE</scope>
    <source>
        <strain evidence="2">UTEX B ZZ1240</strain>
    </source>
</reference>
<dbReference type="OrthoDB" id="669460at2759"/>
<dbReference type="AlphaFoldDB" id="A0A835YVB1"/>
<feature type="transmembrane region" description="Helical" evidence="1">
    <location>
        <begin position="80"/>
        <end position="97"/>
    </location>
</feature>